<sequence length="40" mass="4567">MKVRASIRSLKNQPGSQVVKRKGRIYVINKGNPRFKARQG</sequence>
<gene>
    <name evidence="5" type="primary">rpmJ</name>
    <name evidence="7" type="ORF">CA982_13130</name>
</gene>
<dbReference type="InterPro" id="IPR000473">
    <property type="entry name" value="Ribosomal_bL36"/>
</dbReference>
<dbReference type="OrthoDB" id="9801558at2"/>
<dbReference type="InterPro" id="IPR047621">
    <property type="entry name" value="Ribosomal_L36_bact"/>
</dbReference>
<comment type="similarity">
    <text evidence="1 5 6">Belongs to the bacterial ribosomal protein bL36 family.</text>
</comment>
<dbReference type="GO" id="GO:0006412">
    <property type="term" value="P:translation"/>
    <property type="evidence" value="ECO:0007669"/>
    <property type="project" value="UniProtKB-UniRule"/>
</dbReference>
<dbReference type="InterPro" id="IPR035977">
    <property type="entry name" value="Ribosomal_bL36_sp"/>
</dbReference>
<evidence type="ECO:0000256" key="6">
    <source>
        <dbReference type="RuleBase" id="RU000571"/>
    </source>
</evidence>
<organism evidence="7 8">
    <name type="scientific">Gordonia lacunae</name>
    <dbReference type="NCBI Taxonomy" id="417102"/>
    <lineage>
        <taxon>Bacteria</taxon>
        <taxon>Bacillati</taxon>
        <taxon>Actinomycetota</taxon>
        <taxon>Actinomycetes</taxon>
        <taxon>Mycobacteriales</taxon>
        <taxon>Gordoniaceae</taxon>
        <taxon>Gordonia</taxon>
    </lineage>
</organism>
<dbReference type="PANTHER" id="PTHR47781">
    <property type="entry name" value="50S RIBOSOMAL PROTEIN L36 2"/>
    <property type="match status" value="1"/>
</dbReference>
<dbReference type="NCBIfam" id="TIGR01022">
    <property type="entry name" value="rpmJ_bact"/>
    <property type="match status" value="1"/>
</dbReference>
<dbReference type="SUPFAM" id="SSF57840">
    <property type="entry name" value="Ribosomal protein L36"/>
    <property type="match status" value="1"/>
</dbReference>
<dbReference type="GO" id="GO:0003735">
    <property type="term" value="F:structural constituent of ribosome"/>
    <property type="evidence" value="ECO:0007669"/>
    <property type="project" value="InterPro"/>
</dbReference>
<accession>A0A243Q9K8</accession>
<comment type="caution">
    <text evidence="7">The sequence shown here is derived from an EMBL/GenBank/DDBJ whole genome shotgun (WGS) entry which is preliminary data.</text>
</comment>
<dbReference type="NCBIfam" id="NF002021">
    <property type="entry name" value="PRK00831.1"/>
    <property type="match status" value="1"/>
</dbReference>
<keyword evidence="2 5" id="KW-0689">Ribosomal protein</keyword>
<dbReference type="GO" id="GO:0005840">
    <property type="term" value="C:ribosome"/>
    <property type="evidence" value="ECO:0007669"/>
    <property type="project" value="UniProtKB-KW"/>
</dbReference>
<evidence type="ECO:0000256" key="3">
    <source>
        <dbReference type="ARBA" id="ARBA00023274"/>
    </source>
</evidence>
<keyword evidence="3 5" id="KW-0687">Ribonucleoprotein</keyword>
<dbReference type="Proteomes" id="UP000194632">
    <property type="component" value="Unassembled WGS sequence"/>
</dbReference>
<dbReference type="Pfam" id="PF00444">
    <property type="entry name" value="Ribosomal_L36"/>
    <property type="match status" value="1"/>
</dbReference>
<evidence type="ECO:0000256" key="1">
    <source>
        <dbReference type="ARBA" id="ARBA00007645"/>
    </source>
</evidence>
<evidence type="ECO:0000256" key="5">
    <source>
        <dbReference type="HAMAP-Rule" id="MF_00251"/>
    </source>
</evidence>
<reference evidence="7 8" key="1">
    <citation type="submission" date="2017-05" db="EMBL/GenBank/DDBJ databases">
        <title>Biotechnological potential of actinobacteria isolated from South African environments.</title>
        <authorList>
            <person name="Le Roes-Hill M."/>
            <person name="Prins A."/>
            <person name="Durrell K.A."/>
        </authorList>
    </citation>
    <scope>NUCLEOTIDE SEQUENCE [LARGE SCALE GENOMIC DNA]</scope>
    <source>
        <strain evidence="7">BS2</strain>
    </source>
</reference>
<dbReference type="HAMAP" id="MF_00251">
    <property type="entry name" value="Ribosomal_bL36"/>
    <property type="match status" value="1"/>
</dbReference>
<dbReference type="RefSeq" id="WP_033205406.1">
    <property type="nucleotide sequence ID" value="NZ_JBLKRZ010000002.1"/>
</dbReference>
<dbReference type="EMBL" id="NGFO01000013">
    <property type="protein sequence ID" value="OUC78421.1"/>
    <property type="molecule type" value="Genomic_DNA"/>
</dbReference>
<evidence type="ECO:0000313" key="8">
    <source>
        <dbReference type="Proteomes" id="UP000194632"/>
    </source>
</evidence>
<dbReference type="GO" id="GO:1990904">
    <property type="term" value="C:ribonucleoprotein complex"/>
    <property type="evidence" value="ECO:0007669"/>
    <property type="project" value="UniProtKB-KW"/>
</dbReference>
<dbReference type="GeneID" id="32687153"/>
<name>A0A243Q9K8_9ACTN</name>
<protein>
    <recommendedName>
        <fullName evidence="4 5">Large ribosomal subunit protein bL36</fullName>
    </recommendedName>
</protein>
<evidence type="ECO:0000256" key="2">
    <source>
        <dbReference type="ARBA" id="ARBA00022980"/>
    </source>
</evidence>
<dbReference type="AlphaFoldDB" id="A0A243Q9K8"/>
<evidence type="ECO:0000256" key="4">
    <source>
        <dbReference type="ARBA" id="ARBA00035186"/>
    </source>
</evidence>
<keyword evidence="8" id="KW-1185">Reference proteome</keyword>
<dbReference type="PANTHER" id="PTHR47781:SF1">
    <property type="entry name" value="LARGE RIBOSOMAL SUBUNIT PROTEIN BL36B"/>
    <property type="match status" value="1"/>
</dbReference>
<proteinExistence type="inferred from homology"/>
<evidence type="ECO:0000313" key="7">
    <source>
        <dbReference type="EMBL" id="OUC78421.1"/>
    </source>
</evidence>
<dbReference type="STRING" id="417102.CA982_13130"/>